<dbReference type="RefSeq" id="WP_009887638.1">
    <property type="nucleotide sequence ID" value="NZ_CP015363.1"/>
</dbReference>
<keyword evidence="1" id="KW-0560">Oxidoreductase</keyword>
<dbReference type="STRING" id="74969.FAD_0581"/>
<dbReference type="AlphaFoldDB" id="A0A1V0N2X0"/>
<accession>A0A1V0N2X0</accession>
<dbReference type="Gene3D" id="1.10.645.10">
    <property type="entry name" value="Cytochrome-c3 Hydrogenase, chain B"/>
    <property type="match status" value="1"/>
</dbReference>
<dbReference type="Proteomes" id="UP000192050">
    <property type="component" value="Chromosome"/>
</dbReference>
<gene>
    <name evidence="3" type="ORF">FAD_0581</name>
</gene>
<dbReference type="InterPro" id="IPR001135">
    <property type="entry name" value="NADH_Q_OxRdtase_suD"/>
</dbReference>
<dbReference type="GO" id="GO:0048038">
    <property type="term" value="F:quinone binding"/>
    <property type="evidence" value="ECO:0007669"/>
    <property type="project" value="InterPro"/>
</dbReference>
<dbReference type="EMBL" id="CP015363">
    <property type="protein sequence ID" value="ARD84493.1"/>
    <property type="molecule type" value="Genomic_DNA"/>
</dbReference>
<dbReference type="OrthoDB" id="43567at2157"/>
<dbReference type="InterPro" id="IPR029014">
    <property type="entry name" value="NiFe-Hase_large"/>
</dbReference>
<dbReference type="InterPro" id="IPR052197">
    <property type="entry name" value="ComplexI_49kDa-like"/>
</dbReference>
<evidence type="ECO:0000313" key="3">
    <source>
        <dbReference type="EMBL" id="ARD84493.1"/>
    </source>
</evidence>
<dbReference type="KEGG" id="fai:FAD_0581"/>
<dbReference type="PANTHER" id="PTHR43485:SF1">
    <property type="entry name" value="FORMATE HYDROGENLYASE SUBUNIT 5-RELATED"/>
    <property type="match status" value="1"/>
</dbReference>
<dbReference type="GO" id="GO:0016651">
    <property type="term" value="F:oxidoreductase activity, acting on NAD(P)H"/>
    <property type="evidence" value="ECO:0007669"/>
    <property type="project" value="InterPro"/>
</dbReference>
<dbReference type="Pfam" id="PF00346">
    <property type="entry name" value="Complex1_49kDa"/>
    <property type="match status" value="1"/>
</dbReference>
<name>A0A1V0N2X0_9ARCH</name>
<evidence type="ECO:0000313" key="4">
    <source>
        <dbReference type="Proteomes" id="UP000192050"/>
    </source>
</evidence>
<dbReference type="GO" id="GO:0051287">
    <property type="term" value="F:NAD binding"/>
    <property type="evidence" value="ECO:0007669"/>
    <property type="project" value="InterPro"/>
</dbReference>
<dbReference type="SUPFAM" id="SSF56762">
    <property type="entry name" value="HydB/Nqo4-like"/>
    <property type="match status" value="1"/>
</dbReference>
<feature type="domain" description="NADH-quinone oxidoreductase subunit D" evidence="2">
    <location>
        <begin position="168"/>
        <end position="294"/>
    </location>
</feature>
<keyword evidence="4" id="KW-1185">Reference proteome</keyword>
<protein>
    <submittedName>
        <fullName evidence="3">Ni,Fe-hydrogenase III large subunit</fullName>
    </submittedName>
</protein>
<dbReference type="PANTHER" id="PTHR43485">
    <property type="entry name" value="HYDROGENASE-4 COMPONENT G"/>
    <property type="match status" value="1"/>
</dbReference>
<organism evidence="3 4">
    <name type="scientific">Ferroplasma acidiphilum</name>
    <dbReference type="NCBI Taxonomy" id="74969"/>
    <lineage>
        <taxon>Archaea</taxon>
        <taxon>Methanobacteriati</taxon>
        <taxon>Thermoplasmatota</taxon>
        <taxon>Thermoplasmata</taxon>
        <taxon>Thermoplasmatales</taxon>
        <taxon>Ferroplasmaceae</taxon>
        <taxon>Ferroplasma</taxon>
    </lineage>
</organism>
<reference evidence="3 4" key="1">
    <citation type="submission" date="2011-10" db="EMBL/GenBank/DDBJ databases">
        <title>Metabolic and evolutionary patterns in the extreme acidophile Ferroplasma acidiphilum.</title>
        <authorList>
            <person name="Golyshina O.V."/>
            <person name="Kozyavkin S.A."/>
            <person name="Tatusov R.L."/>
            <person name="Slesarev A.I."/>
            <person name="Golyshin P.N."/>
        </authorList>
    </citation>
    <scope>NUCLEOTIDE SEQUENCE [LARGE SCALE GENOMIC DNA]</scope>
    <source>
        <strain evidence="4">Y</strain>
    </source>
</reference>
<evidence type="ECO:0000259" key="2">
    <source>
        <dbReference type="Pfam" id="PF00346"/>
    </source>
</evidence>
<dbReference type="GeneID" id="31676085"/>
<proteinExistence type="predicted"/>
<evidence type="ECO:0000256" key="1">
    <source>
        <dbReference type="ARBA" id="ARBA00023002"/>
    </source>
</evidence>
<sequence>MQYYKFGESSGRYIGRSKNYDIYASSIAPAVENTDQFADKNPGEIYFNYGPSAGGLRESVNFSLLTPGETIRDVIIHPEYKKRDLKILGDPVSRALLKVERINGFHAASNSIGYILAVEEALGIENSELNDMRIVELELERIRSNIDVIKGMCESAGFAVPEKQLLYLREEVARIISRAFGHRYFFSVNGFGTVSGDFSTIKLNAIEKQFRDIYDGLLSSKIFLDRIQENGIVKNENSTGPAARAAGFKFDARKDSKSLDYRNFTPVTESGADSFSRLVVRSEEVFEAINIIDSYGVKNIKTRTKNELTGSGKGSARIESPAGDIFYYVNIENGKLNDIQMVSPSYLNLRLFREALKNNNIFTDFFFVWESFGIWISELEVNFI</sequence>
<dbReference type="GeneID" id="16025788"/>